<keyword evidence="1" id="KW-0472">Membrane</keyword>
<feature type="domain" description="Acyltransferase 3" evidence="2">
    <location>
        <begin position="5"/>
        <end position="324"/>
    </location>
</feature>
<organism evidence="4 5">
    <name type="scientific">Haematobacter genomosp. 1</name>
    <dbReference type="NCBI Taxonomy" id="366618"/>
    <lineage>
        <taxon>Bacteria</taxon>
        <taxon>Pseudomonadati</taxon>
        <taxon>Pseudomonadota</taxon>
        <taxon>Alphaproteobacteria</taxon>
        <taxon>Rhodobacterales</taxon>
        <taxon>Paracoccaceae</taxon>
        <taxon>Haematobacter</taxon>
    </lineage>
</organism>
<feature type="transmembrane region" description="Helical" evidence="1">
    <location>
        <begin position="269"/>
        <end position="286"/>
    </location>
</feature>
<name>A0A212ADF0_9RHOB</name>
<dbReference type="Pfam" id="PF01757">
    <property type="entry name" value="Acyl_transf_3"/>
    <property type="match status" value="1"/>
</dbReference>
<dbReference type="PANTHER" id="PTHR23028">
    <property type="entry name" value="ACETYLTRANSFERASE"/>
    <property type="match status" value="1"/>
</dbReference>
<dbReference type="GO" id="GO:0016747">
    <property type="term" value="F:acyltransferase activity, transferring groups other than amino-acyl groups"/>
    <property type="evidence" value="ECO:0007669"/>
    <property type="project" value="InterPro"/>
</dbReference>
<feature type="transmembrane region" description="Helical" evidence="1">
    <location>
        <begin position="345"/>
        <end position="362"/>
    </location>
</feature>
<dbReference type="SUPFAM" id="SSF52266">
    <property type="entry name" value="SGNH hydrolase"/>
    <property type="match status" value="1"/>
</dbReference>
<dbReference type="InterPro" id="IPR002656">
    <property type="entry name" value="Acyl_transf_3_dom"/>
</dbReference>
<gene>
    <name evidence="4" type="ORF">CDV49_07865</name>
</gene>
<feature type="transmembrane region" description="Helical" evidence="1">
    <location>
        <begin position="306"/>
        <end position="324"/>
    </location>
</feature>
<dbReference type="AlphaFoldDB" id="A0A212ADF0"/>
<dbReference type="Proteomes" id="UP000196878">
    <property type="component" value="Unassembled WGS sequence"/>
</dbReference>
<dbReference type="PANTHER" id="PTHR23028:SF53">
    <property type="entry name" value="ACYL_TRANSF_3 DOMAIN-CONTAINING PROTEIN"/>
    <property type="match status" value="1"/>
</dbReference>
<accession>A0A212ADF0</accession>
<keyword evidence="4" id="KW-0808">Transferase</keyword>
<feature type="transmembrane region" description="Helical" evidence="1">
    <location>
        <begin position="72"/>
        <end position="91"/>
    </location>
</feature>
<keyword evidence="4" id="KW-0012">Acyltransferase</keyword>
<keyword evidence="1" id="KW-1133">Transmembrane helix</keyword>
<evidence type="ECO:0000313" key="4">
    <source>
        <dbReference type="EMBL" id="OWJ78995.1"/>
    </source>
</evidence>
<evidence type="ECO:0000259" key="2">
    <source>
        <dbReference type="Pfam" id="PF01757"/>
    </source>
</evidence>
<keyword evidence="5" id="KW-1185">Reference proteome</keyword>
<comment type="caution">
    <text evidence="4">The sequence shown here is derived from an EMBL/GenBank/DDBJ whole genome shotgun (WGS) entry which is preliminary data.</text>
</comment>
<dbReference type="InterPro" id="IPR043968">
    <property type="entry name" value="SGNH"/>
</dbReference>
<dbReference type="EMBL" id="NIPW01000010">
    <property type="protein sequence ID" value="OWJ78995.1"/>
    <property type="molecule type" value="Genomic_DNA"/>
</dbReference>
<reference evidence="4 5" key="1">
    <citation type="submission" date="2016-12" db="EMBL/GenBank/DDBJ databases">
        <title>Comparison of Traditional DNA-DNA Hybridization with In Silico Genomic Analysis.</title>
        <authorList>
            <person name="Nicholson A.C."/>
            <person name="Humrighouse B.W."/>
            <person name="Graziano J."/>
            <person name="Lasker B."/>
            <person name="Whitney A.M."/>
            <person name="Mcquiston J.R."/>
        </authorList>
    </citation>
    <scope>NUCLEOTIDE SEQUENCE [LARGE SCALE GENOMIC DNA]</scope>
    <source>
        <strain evidence="4 5">H2240</strain>
    </source>
</reference>
<feature type="transmembrane region" description="Helical" evidence="1">
    <location>
        <begin position="245"/>
        <end position="262"/>
    </location>
</feature>
<dbReference type="GO" id="GO:0009103">
    <property type="term" value="P:lipopolysaccharide biosynthetic process"/>
    <property type="evidence" value="ECO:0007669"/>
    <property type="project" value="TreeGrafter"/>
</dbReference>
<feature type="transmembrane region" description="Helical" evidence="1">
    <location>
        <begin position="135"/>
        <end position="155"/>
    </location>
</feature>
<evidence type="ECO:0000256" key="1">
    <source>
        <dbReference type="SAM" id="Phobius"/>
    </source>
</evidence>
<feature type="transmembrane region" description="Helical" evidence="1">
    <location>
        <begin position="162"/>
        <end position="184"/>
    </location>
</feature>
<dbReference type="GO" id="GO:0016020">
    <property type="term" value="C:membrane"/>
    <property type="evidence" value="ECO:0007669"/>
    <property type="project" value="TreeGrafter"/>
</dbReference>
<evidence type="ECO:0000259" key="3">
    <source>
        <dbReference type="Pfam" id="PF19040"/>
    </source>
</evidence>
<feature type="transmembrane region" description="Helical" evidence="1">
    <location>
        <begin position="31"/>
        <end position="51"/>
    </location>
</feature>
<protein>
    <submittedName>
        <fullName evidence="4">Acyltransferase</fullName>
    </submittedName>
</protein>
<evidence type="ECO:0000313" key="5">
    <source>
        <dbReference type="Proteomes" id="UP000196878"/>
    </source>
</evidence>
<dbReference type="InterPro" id="IPR050879">
    <property type="entry name" value="Acyltransferase_3"/>
</dbReference>
<dbReference type="RefSeq" id="WP_088214978.1">
    <property type="nucleotide sequence ID" value="NZ_NIPW01000010.1"/>
</dbReference>
<dbReference type="Pfam" id="PF19040">
    <property type="entry name" value="SGNH"/>
    <property type="match status" value="1"/>
</dbReference>
<keyword evidence="1" id="KW-0812">Transmembrane</keyword>
<feature type="domain" description="SGNH" evidence="3">
    <location>
        <begin position="389"/>
        <end position="653"/>
    </location>
</feature>
<proteinExistence type="predicted"/>
<sequence length="667" mass="72752">MKYRPEIDGLRAIAVATVVLFHARAPFFGGGYIGVDIFFVISGFLITGILIQDIEARRYSLTEFYVRRARRILPALFVMLAACIPVAWVWMLPADFADFGRSIAAAAVFLSNVHFSRHADYFSTAAELQPLLHTWSLAIEEQFYLVFPPLLFLLVTRGGRRIALIVLGVIALASLALAEVGWRIRPEENFFFTPSRIWELLAGSLAALGIRLRPQAPRGGPAALGLAMILVSLLLLPGMPSPSLATLLPVLGAVLVLVWGGQGTRVGQILSLRPVVWLGLISYSTYLWHQPLMAFTRLRLAEEPRAGVMTLLVIASVLLGWLSWRWVEQPFRGAAPLLAGRRLPLATAVVGIVLFSAAGIGIRKAEGFPERMPWATELLAGRERYRGHCLTADNDPPPVHPVRNCAAGESGPQVAIMGDSHATSLAPPLQAMLTGMGIGSYVSGYAGCPPVPGLVRLDKLPSRSCDAYNRAYLDWLEQSGVRTLVLAARWPVYASGLRARNGEGGNEPGPPIPMDVAALPPGNPFDGEREARVISAYAAQVAALAERFNVVLVYPYPEAGWKVPLRVARELMFDPEAQPAISTSRTFFHRRSDAVITAFDAIHSPRIARVRPDRLLCDTFIPNRCANAFGGKMFYFDDNHPSPEGAALVAPEIVAAIRALDREQASR</sequence>
<dbReference type="OrthoDB" id="9796461at2"/>